<name>A0ABM7NZ20_9BACT</name>
<dbReference type="EMBL" id="AP024484">
    <property type="protein sequence ID" value="BCS85745.1"/>
    <property type="molecule type" value="Genomic_DNA"/>
</dbReference>
<reference evidence="1 2" key="1">
    <citation type="journal article" date="2022" name="Int. J. Syst. Evol. Microbiol.">
        <title>Prevotella herbatica sp. nov., a plant polysaccharide-decomposing anaerobic bacterium isolated from a methanogenic reactor.</title>
        <authorList>
            <person name="Uek A."/>
            <person name="Tonouchi A."/>
            <person name="Kaku N."/>
            <person name="Ueki K."/>
        </authorList>
    </citation>
    <scope>NUCLEOTIDE SEQUENCE [LARGE SCALE GENOMIC DNA]</scope>
    <source>
        <strain evidence="1 2">WR041</strain>
    </source>
</reference>
<dbReference type="RefSeq" id="WP_207153375.1">
    <property type="nucleotide sequence ID" value="NZ_AP024484.1"/>
</dbReference>
<organism evidence="1 2">
    <name type="scientific">Prevotella herbatica</name>
    <dbReference type="NCBI Taxonomy" id="2801997"/>
    <lineage>
        <taxon>Bacteria</taxon>
        <taxon>Pseudomonadati</taxon>
        <taxon>Bacteroidota</taxon>
        <taxon>Bacteroidia</taxon>
        <taxon>Bacteroidales</taxon>
        <taxon>Prevotellaceae</taxon>
        <taxon>Prevotella</taxon>
    </lineage>
</organism>
<sequence length="209" mass="24304">MELSGDMLMQKIANRENNEDSAKKAFVQFCSKYEERLLRLVEPQCIKYGYSPDVAFKSVECAFARVWKYHNFDKSKSKCKNVDDAIVIWLNRIAYTQILKFKDSGECAVVNGDENLAIITNGTEFYEISSEYKYIPDDERKEKSLDLDLRLSCMDEKHKIVLLTYLAYEVQGKNMPRTLLLKLRSRLNLKQSSIRVYKKEAIASLNVKI</sequence>
<evidence type="ECO:0008006" key="3">
    <source>
        <dbReference type="Google" id="ProtNLM"/>
    </source>
</evidence>
<evidence type="ECO:0000313" key="1">
    <source>
        <dbReference type="EMBL" id="BCS85745.1"/>
    </source>
</evidence>
<proteinExistence type="predicted"/>
<dbReference type="Proteomes" id="UP001319045">
    <property type="component" value="Chromosome"/>
</dbReference>
<evidence type="ECO:0000313" key="2">
    <source>
        <dbReference type="Proteomes" id="UP001319045"/>
    </source>
</evidence>
<gene>
    <name evidence="1" type="ORF">prwr041_16380</name>
</gene>
<protein>
    <recommendedName>
        <fullName evidence="3">Sigma-70 family RNA polymerase sigma factor</fullName>
    </recommendedName>
</protein>
<keyword evidence="2" id="KW-1185">Reference proteome</keyword>
<accession>A0ABM7NZ20</accession>